<dbReference type="GO" id="GO:0004135">
    <property type="term" value="F:amylo-alpha-1,6-glucosidase activity"/>
    <property type="evidence" value="ECO:0007669"/>
    <property type="project" value="InterPro"/>
</dbReference>
<dbReference type="AlphaFoldDB" id="A0A0J8GWZ3"/>
<dbReference type="SMART" id="SM00642">
    <property type="entry name" value="Aamy"/>
    <property type="match status" value="1"/>
</dbReference>
<dbReference type="InterPro" id="IPR004193">
    <property type="entry name" value="Glyco_hydro_13_N"/>
</dbReference>
<evidence type="ECO:0000256" key="3">
    <source>
        <dbReference type="ARBA" id="ARBA00023295"/>
    </source>
</evidence>
<dbReference type="CDD" id="cd11326">
    <property type="entry name" value="AmyAc_Glg_debranch"/>
    <property type="match status" value="1"/>
</dbReference>
<dbReference type="Gene3D" id="2.60.40.1180">
    <property type="entry name" value="Golgi alpha-mannosidase II"/>
    <property type="match status" value="1"/>
</dbReference>
<name>A0A0J8GWZ3_9ALTE</name>
<dbReference type="SUPFAM" id="SSF51445">
    <property type="entry name" value="(Trans)glycosidases"/>
    <property type="match status" value="1"/>
</dbReference>
<evidence type="ECO:0000313" key="7">
    <source>
        <dbReference type="Proteomes" id="UP000037600"/>
    </source>
</evidence>
<evidence type="ECO:0000256" key="1">
    <source>
        <dbReference type="ARBA" id="ARBA00008061"/>
    </source>
</evidence>
<dbReference type="Pfam" id="PF02922">
    <property type="entry name" value="CBM_48"/>
    <property type="match status" value="1"/>
</dbReference>
<dbReference type="PANTHER" id="PTHR43002">
    <property type="entry name" value="GLYCOGEN DEBRANCHING ENZYME"/>
    <property type="match status" value="1"/>
</dbReference>
<dbReference type="InterPro" id="IPR006047">
    <property type="entry name" value="GH13_cat_dom"/>
</dbReference>
<evidence type="ECO:0000259" key="5">
    <source>
        <dbReference type="SMART" id="SM00642"/>
    </source>
</evidence>
<gene>
    <name evidence="6" type="ORF">XM47_10620</name>
</gene>
<keyword evidence="3" id="KW-0326">Glycosidase</keyword>
<dbReference type="PATRIC" id="fig|1513271.3.peg.2163"/>
<dbReference type="Pfam" id="PF00128">
    <property type="entry name" value="Alpha-amylase"/>
    <property type="match status" value="1"/>
</dbReference>
<feature type="region of interest" description="Disordered" evidence="4">
    <location>
        <begin position="457"/>
        <end position="482"/>
    </location>
</feature>
<dbReference type="InterPro" id="IPR013780">
    <property type="entry name" value="Glyco_hydro_b"/>
</dbReference>
<dbReference type="InterPro" id="IPR014756">
    <property type="entry name" value="Ig_E-set"/>
</dbReference>
<dbReference type="GO" id="GO:0005980">
    <property type="term" value="P:glycogen catabolic process"/>
    <property type="evidence" value="ECO:0007669"/>
    <property type="project" value="InterPro"/>
</dbReference>
<keyword evidence="2" id="KW-0378">Hydrolase</keyword>
<dbReference type="InterPro" id="IPR044505">
    <property type="entry name" value="GlgX_Isoamylase_N_E_set"/>
</dbReference>
<protein>
    <submittedName>
        <fullName evidence="6">Glycogen debranching protein</fullName>
    </submittedName>
</protein>
<dbReference type="SUPFAM" id="SSF51011">
    <property type="entry name" value="Glycosyl hydrolase domain"/>
    <property type="match status" value="1"/>
</dbReference>
<proteinExistence type="inferred from homology"/>
<comment type="similarity">
    <text evidence="1">Belongs to the glycosyl hydrolase 13 family.</text>
</comment>
<keyword evidence="7" id="KW-1185">Reference proteome</keyword>
<accession>A0A0J8GWZ3</accession>
<comment type="caution">
    <text evidence="6">The sequence shown here is derived from an EMBL/GenBank/DDBJ whole genome shotgun (WGS) entry which is preliminary data.</text>
</comment>
<dbReference type="NCBIfam" id="TIGR02100">
    <property type="entry name" value="glgX_debranch"/>
    <property type="match status" value="1"/>
</dbReference>
<dbReference type="Proteomes" id="UP000037600">
    <property type="component" value="Unassembled WGS sequence"/>
</dbReference>
<evidence type="ECO:0000256" key="2">
    <source>
        <dbReference type="ARBA" id="ARBA00022801"/>
    </source>
</evidence>
<dbReference type="InterPro" id="IPR017853">
    <property type="entry name" value="GH"/>
</dbReference>
<organism evidence="6 7">
    <name type="scientific">Catenovulum maritimum</name>
    <dbReference type="NCBI Taxonomy" id="1513271"/>
    <lineage>
        <taxon>Bacteria</taxon>
        <taxon>Pseudomonadati</taxon>
        <taxon>Pseudomonadota</taxon>
        <taxon>Gammaproteobacteria</taxon>
        <taxon>Alteromonadales</taxon>
        <taxon>Alteromonadaceae</taxon>
        <taxon>Catenovulum</taxon>
    </lineage>
</organism>
<evidence type="ECO:0000256" key="4">
    <source>
        <dbReference type="SAM" id="MobiDB-lite"/>
    </source>
</evidence>
<dbReference type="SUPFAM" id="SSF81296">
    <property type="entry name" value="E set domains"/>
    <property type="match status" value="1"/>
</dbReference>
<dbReference type="EMBL" id="LAZL01000015">
    <property type="protein sequence ID" value="KMT65218.1"/>
    <property type="molecule type" value="Genomic_DNA"/>
</dbReference>
<sequence length="693" mass="79541">MYLGFAKQLGPIYIEGQGTNFAVYSPDASQVELCLFNKDEKEICRIKMPGKKGRVWHVFVAGIKPGQLYGYRVDGTFDPAKGLYQDNRKLLIDPYAKGLNRPVVWNDRLYQGDSQFMMPKCIVEDSDFDWQGVEKPSIPDSDTVLYELHVKGFTQIHPDVPDDCKGTYLGLIQPKVIEYLKQLGVTSLQLMPVSAFMSELRLQSLGLTNYWGYNPINFFTPEPRYAKEDSTIEFKTMVRELHRHGFEVILDVVFNHSAEGGFEGPILSFRGFDNRNFYMFEQENHAFNYTKFVNNTGCGNSINLDNPYVLQLVTESLRYWVDEMQVDGFRFDLAVSLAREGNDFDNYSAFFKVLFQDPILSQVKLIAEPWDIGWGGYRLGQFPENWHECNDKFRDTCRGFWRGDHGLLPDFATRLMGSRDVFLKGLRTINTSVNYIAYHDGFTLHDLVCYREKHNEANGEENRDGHGHNLSENYGIEGPSSDKKINQLRQKQKRNLLATLFLSQGTPHLLAGDEIGRTQLGNNNAYCQDNAINWVNWTLSKEDKELGAFVAHLIKLRHSSQLLHSLSLEDDKYFNALNTHKVNWFNSTGKPMIEAAWHDPSNNSFMVELVCSNNEHCKDQDRFLIMFNASKDDVHFKLPELPIGQAWSLKFDTAAHSLPPAKGKTLRAGYWQEAQSLSFISREFKTTRNKAKK</sequence>
<dbReference type="InterPro" id="IPR013783">
    <property type="entry name" value="Ig-like_fold"/>
</dbReference>
<feature type="domain" description="Glycosyl hydrolase family 13 catalytic" evidence="5">
    <location>
        <begin position="155"/>
        <end position="557"/>
    </location>
</feature>
<dbReference type="Gene3D" id="3.20.20.80">
    <property type="entry name" value="Glycosidases"/>
    <property type="match status" value="1"/>
</dbReference>
<dbReference type="CDD" id="cd02856">
    <property type="entry name" value="E_set_GDE_Isoamylase_N"/>
    <property type="match status" value="1"/>
</dbReference>
<dbReference type="Gene3D" id="2.60.40.10">
    <property type="entry name" value="Immunoglobulins"/>
    <property type="match status" value="1"/>
</dbReference>
<dbReference type="STRING" id="1513271.XM47_10620"/>
<evidence type="ECO:0000313" key="6">
    <source>
        <dbReference type="EMBL" id="KMT65218.1"/>
    </source>
</evidence>
<dbReference type="InterPro" id="IPR011837">
    <property type="entry name" value="Glycogen_debranch_GlgX"/>
</dbReference>
<feature type="compositionally biased region" description="Basic and acidic residues" evidence="4">
    <location>
        <begin position="457"/>
        <end position="469"/>
    </location>
</feature>
<reference evidence="6 7" key="1">
    <citation type="submission" date="2015-04" db="EMBL/GenBank/DDBJ databases">
        <title>Draft Genome Sequence of the Novel Agar-Digesting Marine Bacterium Q1.</title>
        <authorList>
            <person name="Li Y."/>
            <person name="Li D."/>
            <person name="Chen G."/>
            <person name="Du Z."/>
        </authorList>
    </citation>
    <scope>NUCLEOTIDE SEQUENCE [LARGE SCALE GENOMIC DNA]</scope>
    <source>
        <strain evidence="6 7">Q1</strain>
    </source>
</reference>